<proteinExistence type="predicted"/>
<organism evidence="1 2">
    <name type="scientific">Streptomyces finlayi</name>
    <dbReference type="NCBI Taxonomy" id="67296"/>
    <lineage>
        <taxon>Bacteria</taxon>
        <taxon>Bacillati</taxon>
        <taxon>Actinomycetota</taxon>
        <taxon>Actinomycetes</taxon>
        <taxon>Kitasatosporales</taxon>
        <taxon>Streptomycetaceae</taxon>
        <taxon>Streptomyces</taxon>
    </lineage>
</organism>
<dbReference type="InterPro" id="IPR029074">
    <property type="entry name" value="Imm49"/>
</dbReference>
<evidence type="ECO:0000313" key="1">
    <source>
        <dbReference type="EMBL" id="GHC88036.1"/>
    </source>
</evidence>
<gene>
    <name evidence="1" type="ORF">GCM10010334_20440</name>
</gene>
<reference evidence="1" key="2">
    <citation type="submission" date="2020-09" db="EMBL/GenBank/DDBJ databases">
        <authorList>
            <person name="Sun Q."/>
            <person name="Ohkuma M."/>
        </authorList>
    </citation>
    <scope>NUCLEOTIDE SEQUENCE</scope>
    <source>
        <strain evidence="1">JCM 4637</strain>
    </source>
</reference>
<name>A0A919C8T9_9ACTN</name>
<dbReference type="Proteomes" id="UP000638353">
    <property type="component" value="Unassembled WGS sequence"/>
</dbReference>
<dbReference type="AlphaFoldDB" id="A0A919C8T9"/>
<protein>
    <submittedName>
        <fullName evidence="1">Uncharacterized protein</fullName>
    </submittedName>
</protein>
<dbReference type="EMBL" id="BMVC01000003">
    <property type="protein sequence ID" value="GHC88036.1"/>
    <property type="molecule type" value="Genomic_DNA"/>
</dbReference>
<sequence>MALGPLALACMAHDNGFPVAVNSEYLPKGLLEFGWVGEVDA</sequence>
<reference evidence="1" key="1">
    <citation type="journal article" date="2014" name="Int. J. Syst. Evol. Microbiol.">
        <title>Complete genome sequence of Corynebacterium casei LMG S-19264T (=DSM 44701T), isolated from a smear-ripened cheese.</title>
        <authorList>
            <consortium name="US DOE Joint Genome Institute (JGI-PGF)"/>
            <person name="Walter F."/>
            <person name="Albersmeier A."/>
            <person name="Kalinowski J."/>
            <person name="Ruckert C."/>
        </authorList>
    </citation>
    <scope>NUCLEOTIDE SEQUENCE</scope>
    <source>
        <strain evidence="1">JCM 4637</strain>
    </source>
</reference>
<accession>A0A919C8T9</accession>
<dbReference type="Pfam" id="PF15575">
    <property type="entry name" value="Imm49"/>
    <property type="match status" value="1"/>
</dbReference>
<evidence type="ECO:0000313" key="2">
    <source>
        <dbReference type="Proteomes" id="UP000638353"/>
    </source>
</evidence>
<comment type="caution">
    <text evidence="1">The sequence shown here is derived from an EMBL/GenBank/DDBJ whole genome shotgun (WGS) entry which is preliminary data.</text>
</comment>